<comment type="function">
    <text evidence="8">Catalyzes the acetylation of L-2,4-diaminobutyrate (DABA) to gamma-N-acetyl-alpha,gamma-diaminobutyric acid (ADABA) with acetyl coenzyme A.</text>
</comment>
<dbReference type="EMBL" id="PIPL01000001">
    <property type="protein sequence ID" value="RUO25488.1"/>
    <property type="molecule type" value="Genomic_DNA"/>
</dbReference>
<dbReference type="SUPFAM" id="SSF55729">
    <property type="entry name" value="Acyl-CoA N-acyltransferases (Nat)"/>
    <property type="match status" value="1"/>
</dbReference>
<protein>
    <recommendedName>
        <fullName evidence="4 8">L-2,4-diaminobutyric acid acetyltransferase</fullName>
        <shortName evidence="8">DABA acetyltransferase</shortName>
        <ecNumber evidence="3 8">2.3.1.178</ecNumber>
    </recommendedName>
</protein>
<evidence type="ECO:0000256" key="2">
    <source>
        <dbReference type="ARBA" id="ARBA00010712"/>
    </source>
</evidence>
<reference evidence="10 11" key="1">
    <citation type="journal article" date="2011" name="Front. Microbiol.">
        <title>Genomic signatures of strain selection and enhancement in Bacillus atrophaeus var. globigii, a historical biowarfare simulant.</title>
        <authorList>
            <person name="Gibbons H.S."/>
            <person name="Broomall S.M."/>
            <person name="McNew L.A."/>
            <person name="Daligault H."/>
            <person name="Chapman C."/>
            <person name="Bruce D."/>
            <person name="Karavis M."/>
            <person name="Krepps M."/>
            <person name="McGregor P.A."/>
            <person name="Hong C."/>
            <person name="Park K.H."/>
            <person name="Akmal A."/>
            <person name="Feldman A."/>
            <person name="Lin J.S."/>
            <person name="Chang W.E."/>
            <person name="Higgs B.W."/>
            <person name="Demirev P."/>
            <person name="Lindquist J."/>
            <person name="Liem A."/>
            <person name="Fochler E."/>
            <person name="Read T.D."/>
            <person name="Tapia R."/>
            <person name="Johnson S."/>
            <person name="Bishop-Lilly K.A."/>
            <person name="Detter C."/>
            <person name="Han C."/>
            <person name="Sozhamannan S."/>
            <person name="Rosenzweig C.N."/>
            <person name="Skowronski E.W."/>
        </authorList>
    </citation>
    <scope>NUCLEOTIDE SEQUENCE [LARGE SCALE GENOMIC DNA]</scope>
    <source>
        <strain evidence="10 11">MLST1</strain>
    </source>
</reference>
<keyword evidence="5 8" id="KW-0808">Transferase</keyword>
<sequence>MNIKLKIPDPEDGLALNELVEQNPPLDPNSLYCNLLQTSHFAKTAVAAEHEGSLVGFVSGYIKPEQPDTYFLWQVVVGEAARGQGLAKRMVQHLFDRDFFKSVKWLETTITPDNEASQKLFKSLARDWDAGIETKVMFDRERHFGGHHNSEELYRIGPINN</sequence>
<evidence type="ECO:0000256" key="7">
    <source>
        <dbReference type="ARBA" id="ARBA00048924"/>
    </source>
</evidence>
<keyword evidence="11" id="KW-1185">Reference proteome</keyword>
<evidence type="ECO:0000313" key="10">
    <source>
        <dbReference type="EMBL" id="RUO25488.1"/>
    </source>
</evidence>
<name>A0A432W5Y7_9GAMM</name>
<dbReference type="Pfam" id="PF00583">
    <property type="entry name" value="Acetyltransf_1"/>
    <property type="match status" value="1"/>
</dbReference>
<dbReference type="InterPro" id="IPR000182">
    <property type="entry name" value="GNAT_dom"/>
</dbReference>
<evidence type="ECO:0000256" key="3">
    <source>
        <dbReference type="ARBA" id="ARBA00012355"/>
    </source>
</evidence>
<accession>A0A432W5Y7</accession>
<dbReference type="UniPathway" id="UPA00067">
    <property type="reaction ID" value="UER00122"/>
</dbReference>
<dbReference type="InterPro" id="IPR016181">
    <property type="entry name" value="Acyl_CoA_acyltransferase"/>
</dbReference>
<comment type="catalytic activity">
    <reaction evidence="7 8">
        <text>L-2,4-diaminobutanoate + acetyl-CoA = (2S)-4-acetamido-2-aminobutanoate + CoA + H(+)</text>
        <dbReference type="Rhea" id="RHEA:16901"/>
        <dbReference type="ChEBI" id="CHEBI:15378"/>
        <dbReference type="ChEBI" id="CHEBI:57287"/>
        <dbReference type="ChEBI" id="CHEBI:57288"/>
        <dbReference type="ChEBI" id="CHEBI:58761"/>
        <dbReference type="ChEBI" id="CHEBI:58929"/>
        <dbReference type="EC" id="2.3.1.178"/>
    </reaction>
</comment>
<dbReference type="GO" id="GO:0033816">
    <property type="term" value="F:diaminobutyrate acetyltransferase activity"/>
    <property type="evidence" value="ECO:0007669"/>
    <property type="project" value="UniProtKB-EC"/>
</dbReference>
<organism evidence="10 11">
    <name type="scientific">Aliidiomarina minuta</name>
    <dbReference type="NCBI Taxonomy" id="880057"/>
    <lineage>
        <taxon>Bacteria</taxon>
        <taxon>Pseudomonadati</taxon>
        <taxon>Pseudomonadota</taxon>
        <taxon>Gammaproteobacteria</taxon>
        <taxon>Alteromonadales</taxon>
        <taxon>Idiomarinaceae</taxon>
        <taxon>Aliidiomarina</taxon>
    </lineage>
</organism>
<dbReference type="InterPro" id="IPR012772">
    <property type="entry name" value="Ectoine_EctA"/>
</dbReference>
<dbReference type="CDD" id="cd04301">
    <property type="entry name" value="NAT_SF"/>
    <property type="match status" value="1"/>
</dbReference>
<dbReference type="OrthoDB" id="2436196at2"/>
<dbReference type="AlphaFoldDB" id="A0A432W5Y7"/>
<evidence type="ECO:0000313" key="11">
    <source>
        <dbReference type="Proteomes" id="UP000288293"/>
    </source>
</evidence>
<evidence type="ECO:0000259" key="9">
    <source>
        <dbReference type="PROSITE" id="PS51186"/>
    </source>
</evidence>
<evidence type="ECO:0000256" key="1">
    <source>
        <dbReference type="ARBA" id="ARBA00004978"/>
    </source>
</evidence>
<dbReference type="NCBIfam" id="TIGR02406">
    <property type="entry name" value="ectoine_EctA"/>
    <property type="match status" value="1"/>
</dbReference>
<feature type="domain" description="N-acetyltransferase" evidence="9">
    <location>
        <begin position="3"/>
        <end position="156"/>
    </location>
</feature>
<gene>
    <name evidence="8 10" type="primary">ectA</name>
    <name evidence="10" type="ORF">CWE09_01760</name>
</gene>
<comment type="caution">
    <text evidence="10">The sequence shown here is derived from an EMBL/GenBank/DDBJ whole genome shotgun (WGS) entry which is preliminary data.</text>
</comment>
<proteinExistence type="inferred from homology"/>
<dbReference type="EC" id="2.3.1.178" evidence="3 8"/>
<comment type="similarity">
    <text evidence="2 8">Belongs to the acetyltransferase family. EctA subfamily.</text>
</comment>
<evidence type="ECO:0000256" key="4">
    <source>
        <dbReference type="ARBA" id="ARBA00017935"/>
    </source>
</evidence>
<dbReference type="PROSITE" id="PS51186">
    <property type="entry name" value="GNAT"/>
    <property type="match status" value="1"/>
</dbReference>
<dbReference type="Gene3D" id="3.40.630.30">
    <property type="match status" value="1"/>
</dbReference>
<comment type="pathway">
    <text evidence="1 8">Amine and polyamine biosynthesis; ectoine biosynthesis; L-ectoine from L-aspartate 4-semialdehyde: step 2/3.</text>
</comment>
<evidence type="ECO:0000256" key="8">
    <source>
        <dbReference type="RuleBase" id="RU365045"/>
    </source>
</evidence>
<evidence type="ECO:0000256" key="5">
    <source>
        <dbReference type="ARBA" id="ARBA00022679"/>
    </source>
</evidence>
<dbReference type="Proteomes" id="UP000288293">
    <property type="component" value="Unassembled WGS sequence"/>
</dbReference>
<evidence type="ECO:0000256" key="6">
    <source>
        <dbReference type="ARBA" id="ARBA00023315"/>
    </source>
</evidence>
<dbReference type="GO" id="GO:0019491">
    <property type="term" value="P:ectoine biosynthetic process"/>
    <property type="evidence" value="ECO:0007669"/>
    <property type="project" value="UniProtKB-UniPathway"/>
</dbReference>
<keyword evidence="6 8" id="KW-0012">Acyltransferase</keyword>
<dbReference type="RefSeq" id="WP_126802189.1">
    <property type="nucleotide sequence ID" value="NZ_PIPL01000001.1"/>
</dbReference>